<accession>A0A4P2VMW0</accession>
<reference evidence="1 2" key="1">
    <citation type="submission" date="2018-12" db="EMBL/GenBank/DDBJ databases">
        <title>Rubrispira sanarue gen. nov., sp., nov., a member of the order Silvanigrellales, isolated from a brackish lake in Hamamatsu Japan.</title>
        <authorList>
            <person name="Maejima Y."/>
            <person name="Iino T."/>
            <person name="Muraguchi Y."/>
            <person name="Fukuda K."/>
            <person name="Nojiri H."/>
            <person name="Ohkuma M."/>
            <person name="Moriuchi R."/>
            <person name="Dohra H."/>
            <person name="Kimbara K."/>
            <person name="Shintani M."/>
        </authorList>
    </citation>
    <scope>NUCLEOTIDE SEQUENCE [LARGE SCALE GENOMIC DNA]</scope>
    <source>
        <strain evidence="1 2">RF1110005</strain>
    </source>
</reference>
<sequence>MKTSLKMSDNLLNNNLSLWNNWAKINYKTAFYDIEGFKTKKNSLKEIELKELGCVHGKSLLHLQCHLGQDSISWAHLGAKVTGIDLS</sequence>
<dbReference type="AlphaFoldDB" id="A0A4P2VMW0"/>
<dbReference type="RefSeq" id="WP_130611349.1">
    <property type="nucleotide sequence ID" value="NZ_AP019368.1"/>
</dbReference>
<evidence type="ECO:0008006" key="3">
    <source>
        <dbReference type="Google" id="ProtNLM"/>
    </source>
</evidence>
<dbReference type="OrthoDB" id="8385759at2"/>
<dbReference type="Proteomes" id="UP000291236">
    <property type="component" value="Chromosome"/>
</dbReference>
<protein>
    <recommendedName>
        <fullName evidence="3">SAM-dependent methyltransferase</fullName>
    </recommendedName>
</protein>
<evidence type="ECO:0000313" key="2">
    <source>
        <dbReference type="Proteomes" id="UP000291236"/>
    </source>
</evidence>
<proteinExistence type="predicted"/>
<dbReference type="InterPro" id="IPR029063">
    <property type="entry name" value="SAM-dependent_MTases_sf"/>
</dbReference>
<gene>
    <name evidence="1" type="ORF">JCM31447_26060</name>
</gene>
<dbReference type="KEGG" id="sbf:JCM31447_26060"/>
<dbReference type="EMBL" id="AP019368">
    <property type="protein sequence ID" value="BBH54148.1"/>
    <property type="molecule type" value="Genomic_DNA"/>
</dbReference>
<dbReference type="SUPFAM" id="SSF53335">
    <property type="entry name" value="S-adenosyl-L-methionine-dependent methyltransferases"/>
    <property type="match status" value="1"/>
</dbReference>
<name>A0A4P2VMW0_FLUSA</name>
<organism evidence="1 2">
    <name type="scientific">Fluviispira sanaruensis</name>
    <dbReference type="NCBI Taxonomy" id="2493639"/>
    <lineage>
        <taxon>Bacteria</taxon>
        <taxon>Pseudomonadati</taxon>
        <taxon>Bdellovibrionota</taxon>
        <taxon>Oligoflexia</taxon>
        <taxon>Silvanigrellales</taxon>
        <taxon>Silvanigrellaceae</taxon>
        <taxon>Fluviispira</taxon>
    </lineage>
</organism>
<evidence type="ECO:0000313" key="1">
    <source>
        <dbReference type="EMBL" id="BBH54148.1"/>
    </source>
</evidence>
<keyword evidence="2" id="KW-1185">Reference proteome</keyword>